<keyword evidence="3" id="KW-1185">Reference proteome</keyword>
<evidence type="ECO:0000313" key="2">
    <source>
        <dbReference type="EMBL" id="KAI5444617.1"/>
    </source>
</evidence>
<accession>A0A9D5GXG7</accession>
<organism evidence="2 3">
    <name type="scientific">Pisum sativum</name>
    <name type="common">Garden pea</name>
    <name type="synonym">Lathyrus oleraceus</name>
    <dbReference type="NCBI Taxonomy" id="3888"/>
    <lineage>
        <taxon>Eukaryota</taxon>
        <taxon>Viridiplantae</taxon>
        <taxon>Streptophyta</taxon>
        <taxon>Embryophyta</taxon>
        <taxon>Tracheophyta</taxon>
        <taxon>Spermatophyta</taxon>
        <taxon>Magnoliopsida</taxon>
        <taxon>eudicotyledons</taxon>
        <taxon>Gunneridae</taxon>
        <taxon>Pentapetalae</taxon>
        <taxon>rosids</taxon>
        <taxon>fabids</taxon>
        <taxon>Fabales</taxon>
        <taxon>Fabaceae</taxon>
        <taxon>Papilionoideae</taxon>
        <taxon>50 kb inversion clade</taxon>
        <taxon>NPAAA clade</taxon>
        <taxon>Hologalegina</taxon>
        <taxon>IRL clade</taxon>
        <taxon>Fabeae</taxon>
        <taxon>Lathyrus</taxon>
    </lineage>
</organism>
<reference evidence="2 3" key="1">
    <citation type="journal article" date="2022" name="Nat. Genet.">
        <title>Improved pea reference genome and pan-genome highlight genomic features and evolutionary characteristics.</title>
        <authorList>
            <person name="Yang T."/>
            <person name="Liu R."/>
            <person name="Luo Y."/>
            <person name="Hu S."/>
            <person name="Wang D."/>
            <person name="Wang C."/>
            <person name="Pandey M.K."/>
            <person name="Ge S."/>
            <person name="Xu Q."/>
            <person name="Li N."/>
            <person name="Li G."/>
            <person name="Huang Y."/>
            <person name="Saxena R.K."/>
            <person name="Ji Y."/>
            <person name="Li M."/>
            <person name="Yan X."/>
            <person name="He Y."/>
            <person name="Liu Y."/>
            <person name="Wang X."/>
            <person name="Xiang C."/>
            <person name="Varshney R.K."/>
            <person name="Ding H."/>
            <person name="Gao S."/>
            <person name="Zong X."/>
        </authorList>
    </citation>
    <scope>NUCLEOTIDE SEQUENCE [LARGE SCALE GENOMIC DNA]</scope>
    <source>
        <strain evidence="2 3">cv. Zhongwan 6</strain>
    </source>
</reference>
<gene>
    <name evidence="2" type="ORF">KIW84_013038</name>
</gene>
<dbReference type="PANTHER" id="PTHR45786:SF74">
    <property type="entry name" value="ATP-DEPENDENT DNA HELICASE"/>
    <property type="match status" value="1"/>
</dbReference>
<protein>
    <recommendedName>
        <fullName evidence="4">Helitron helicase-like domain-containing protein</fullName>
    </recommendedName>
</protein>
<dbReference type="Gramene" id="Psat01G0303800-T1">
    <property type="protein sequence ID" value="KAI5444617.1"/>
    <property type="gene ID" value="KIW84_013038"/>
</dbReference>
<evidence type="ECO:0000313" key="3">
    <source>
        <dbReference type="Proteomes" id="UP001058974"/>
    </source>
</evidence>
<comment type="caution">
    <text evidence="2">The sequence shown here is derived from an EMBL/GenBank/DDBJ whole genome shotgun (WGS) entry which is preliminary data.</text>
</comment>
<evidence type="ECO:0008006" key="4">
    <source>
        <dbReference type="Google" id="ProtNLM"/>
    </source>
</evidence>
<sequence length="280" mass="32161">MLQQYSCNKFVSCLSSHYMQSPIDLSHTVIEETEQVTMSDSVSIPRDGPMCLIFTPTVNSDFNSDNDDRSDYDPFATHQSEDDSSSDFDDYQPPFSINGNSPTTSEDTQNLKLRLIFDRTTNGRIYNQPTVSKVTGLVVGDIDTTEMRDIIMQTKGGQLQRINELHTSYLAYQYPLIFPYGEDGYMPNIVHRDLDIFQDNKRNRLTIREWLAFCIQNSSCETKTLLSPRRLFQQFLVDGYTMLDSERLLWIRENQLKLTVSKYKSINEEGDQSQTPGSST</sequence>
<dbReference type="EMBL" id="JAMSHJ010000001">
    <property type="protein sequence ID" value="KAI5444617.1"/>
    <property type="molecule type" value="Genomic_DNA"/>
</dbReference>
<feature type="region of interest" description="Disordered" evidence="1">
    <location>
        <begin position="62"/>
        <end position="108"/>
    </location>
</feature>
<feature type="compositionally biased region" description="Polar residues" evidence="1">
    <location>
        <begin position="97"/>
        <end position="108"/>
    </location>
</feature>
<dbReference type="AlphaFoldDB" id="A0A9D5GXG7"/>
<name>A0A9D5GXG7_PEA</name>
<dbReference type="Proteomes" id="UP001058974">
    <property type="component" value="Chromosome 1"/>
</dbReference>
<proteinExistence type="predicted"/>
<evidence type="ECO:0000256" key="1">
    <source>
        <dbReference type="SAM" id="MobiDB-lite"/>
    </source>
</evidence>
<dbReference type="PANTHER" id="PTHR45786">
    <property type="entry name" value="DNA BINDING PROTEIN-LIKE"/>
    <property type="match status" value="1"/>
</dbReference>